<evidence type="ECO:0000256" key="3">
    <source>
        <dbReference type="ARBA" id="ARBA00022630"/>
    </source>
</evidence>
<gene>
    <name evidence="8" type="primary">pipox</name>
</gene>
<dbReference type="Pfam" id="PF01266">
    <property type="entry name" value="DAO"/>
    <property type="match status" value="1"/>
</dbReference>
<dbReference type="Proteomes" id="UP000221080">
    <property type="component" value="Chromosome 17"/>
</dbReference>
<evidence type="ECO:0000256" key="2">
    <source>
        <dbReference type="ARBA" id="ARBA00010989"/>
    </source>
</evidence>
<evidence type="ECO:0000256" key="5">
    <source>
        <dbReference type="ARBA" id="ARBA00023002"/>
    </source>
</evidence>
<dbReference type="RefSeq" id="XP_017347211.1">
    <property type="nucleotide sequence ID" value="XM_017491722.3"/>
</dbReference>
<dbReference type="GO" id="GO:0008115">
    <property type="term" value="F:sarcosine oxidase activity"/>
    <property type="evidence" value="ECO:0007669"/>
    <property type="project" value="TreeGrafter"/>
</dbReference>
<comment type="cofactor">
    <cofactor evidence="1">
        <name>FAD</name>
        <dbReference type="ChEBI" id="CHEBI:57692"/>
    </cofactor>
</comment>
<dbReference type="GeneID" id="108278380"/>
<name>A0A2D0SXG9_ICTPU</name>
<keyword evidence="5" id="KW-0560">Oxidoreductase</keyword>
<dbReference type="Gene3D" id="3.50.50.60">
    <property type="entry name" value="FAD/NAD(P)-binding domain"/>
    <property type="match status" value="1"/>
</dbReference>
<evidence type="ECO:0000313" key="8">
    <source>
        <dbReference type="RefSeq" id="XP_017347211.1"/>
    </source>
</evidence>
<comment type="similarity">
    <text evidence="2">Belongs to the MSOX/MTOX family.</text>
</comment>
<reference evidence="7" key="1">
    <citation type="journal article" date="2016" name="Nat. Commun.">
        <title>The channel catfish genome sequence provides insights into the evolution of scale formation in teleosts.</title>
        <authorList>
            <person name="Liu Z."/>
            <person name="Liu S."/>
            <person name="Yao J."/>
            <person name="Bao L."/>
            <person name="Zhang J."/>
            <person name="Li Y."/>
            <person name="Jiang C."/>
            <person name="Sun L."/>
            <person name="Wang R."/>
            <person name="Zhang Y."/>
            <person name="Zhou T."/>
            <person name="Zeng Q."/>
            <person name="Fu Q."/>
            <person name="Gao S."/>
            <person name="Li N."/>
            <person name="Koren S."/>
            <person name="Jiang Y."/>
            <person name="Zimin A."/>
            <person name="Xu P."/>
            <person name="Phillippy A.M."/>
            <person name="Geng X."/>
            <person name="Song L."/>
            <person name="Sun F."/>
            <person name="Li C."/>
            <person name="Wang X."/>
            <person name="Chen A."/>
            <person name="Jin Y."/>
            <person name="Yuan Z."/>
            <person name="Yang Y."/>
            <person name="Tan S."/>
            <person name="Peatman E."/>
            <person name="Lu J."/>
            <person name="Qin Z."/>
            <person name="Dunham R."/>
            <person name="Li Z."/>
            <person name="Sonstegard T."/>
            <person name="Feng J."/>
            <person name="Danzmann R.G."/>
            <person name="Schroeder S."/>
            <person name="Scheffler B."/>
            <person name="Duke M.V."/>
            <person name="Ballard L."/>
            <person name="Kucuktas H."/>
            <person name="Kaltenboeck L."/>
            <person name="Liu H."/>
            <person name="Armbruster J."/>
            <person name="Xie Y."/>
            <person name="Kirby M.L."/>
            <person name="Tian Y."/>
            <person name="Flanagan M.E."/>
            <person name="Mu W."/>
            <person name="Waldbieser G.C."/>
        </authorList>
    </citation>
    <scope>NUCLEOTIDE SEQUENCE [LARGE SCALE GENOMIC DNA]</scope>
    <source>
        <strain evidence="7">SDA103</strain>
    </source>
</reference>
<dbReference type="InterPro" id="IPR045170">
    <property type="entry name" value="MTOX"/>
</dbReference>
<dbReference type="Gene3D" id="3.30.9.10">
    <property type="entry name" value="D-Amino Acid Oxidase, subunit A, domain 2"/>
    <property type="match status" value="1"/>
</dbReference>
<dbReference type="InterPro" id="IPR006076">
    <property type="entry name" value="FAD-dep_OxRdtase"/>
</dbReference>
<dbReference type="CTD" id="51268"/>
<keyword evidence="3" id="KW-0285">Flavoprotein</keyword>
<dbReference type="SUPFAM" id="SSF51905">
    <property type="entry name" value="FAD/NAD(P)-binding domain"/>
    <property type="match status" value="1"/>
</dbReference>
<dbReference type="GO" id="GO:0033514">
    <property type="term" value="P:L-lysine catabolic process to acetyl-CoA via L-pipecolate"/>
    <property type="evidence" value="ECO:0007669"/>
    <property type="project" value="TreeGrafter"/>
</dbReference>
<dbReference type="KEGG" id="ipu:108278380"/>
<evidence type="ECO:0000259" key="6">
    <source>
        <dbReference type="Pfam" id="PF01266"/>
    </source>
</evidence>
<dbReference type="GO" id="GO:0050031">
    <property type="term" value="F:L-pipecolate oxidase activity"/>
    <property type="evidence" value="ECO:0007669"/>
    <property type="project" value="TreeGrafter"/>
</dbReference>
<dbReference type="SUPFAM" id="SSF54373">
    <property type="entry name" value="FAD-linked reductases, C-terminal domain"/>
    <property type="match status" value="1"/>
</dbReference>
<evidence type="ECO:0000256" key="1">
    <source>
        <dbReference type="ARBA" id="ARBA00001974"/>
    </source>
</evidence>
<evidence type="ECO:0000256" key="4">
    <source>
        <dbReference type="ARBA" id="ARBA00022827"/>
    </source>
</evidence>
<sequence length="401" mass="44896">MAYECIVIGAGIQGSLTAYHLAKNNKKTLLLEQFVQPHSRGSSHGQTRIIRKAYEQDFYTHMMEESFQLWTQLEKEAGVMLYRLAAYTVLKKRIPRERNSCKMRTGLLLMSPENGKNFQLIKSSMQRNKVPTVVLERLEFSQHIPNVNLTSGDVAIVETTAGVLYADRALRAAQMVFQSHGGVIKDGEKVINIEPGDLITVTTDSGTYQAKNLVITAGPWAKTLLSHTGLQLPLQVLRINVCYWKEKVPGSYSISNRFPCFIQMQPKESEHDIYGLPSNEYPGLMKICCHTGCETEPDERDRQTDRQDVDVLSSYISRCLPGIVPVPAVVESCMYTVTPDKHFVLDRHPTYSNIVIGAGFSGHGFKFGPIVGKVLCELSMGQNPSYDLSPFSIQRFQGSPK</sequence>
<organism evidence="7 8">
    <name type="scientific">Ictalurus punctatus</name>
    <name type="common">Channel catfish</name>
    <name type="synonym">Silurus punctatus</name>
    <dbReference type="NCBI Taxonomy" id="7998"/>
    <lineage>
        <taxon>Eukaryota</taxon>
        <taxon>Metazoa</taxon>
        <taxon>Chordata</taxon>
        <taxon>Craniata</taxon>
        <taxon>Vertebrata</taxon>
        <taxon>Euteleostomi</taxon>
        <taxon>Actinopterygii</taxon>
        <taxon>Neopterygii</taxon>
        <taxon>Teleostei</taxon>
        <taxon>Ostariophysi</taxon>
        <taxon>Siluriformes</taxon>
        <taxon>Ictaluridae</taxon>
        <taxon>Ictalurus</taxon>
    </lineage>
</organism>
<keyword evidence="7" id="KW-1185">Reference proteome</keyword>
<proteinExistence type="inferred from homology"/>
<dbReference type="GO" id="GO:0050660">
    <property type="term" value="F:flavin adenine dinucleotide binding"/>
    <property type="evidence" value="ECO:0007669"/>
    <property type="project" value="InterPro"/>
</dbReference>
<keyword evidence="4" id="KW-0274">FAD</keyword>
<dbReference type="PANTHER" id="PTHR10961:SF46">
    <property type="entry name" value="PEROXISOMAL SARCOSINE OXIDASE"/>
    <property type="match status" value="1"/>
</dbReference>
<dbReference type="InterPro" id="IPR036188">
    <property type="entry name" value="FAD/NAD-bd_sf"/>
</dbReference>
<dbReference type="NCBIfam" id="NF008425">
    <property type="entry name" value="PRK11259.1"/>
    <property type="match status" value="1"/>
</dbReference>
<feature type="domain" description="FAD dependent oxidoreductase" evidence="6">
    <location>
        <begin position="5"/>
        <end position="378"/>
    </location>
</feature>
<dbReference type="PANTHER" id="PTHR10961">
    <property type="entry name" value="PEROXISOMAL SARCOSINE OXIDASE"/>
    <property type="match status" value="1"/>
</dbReference>
<protein>
    <submittedName>
        <fullName evidence="8">Peroxisomal sarcosine oxidase isoform X1</fullName>
    </submittedName>
</protein>
<dbReference type="GO" id="GO:0005777">
    <property type="term" value="C:peroxisome"/>
    <property type="evidence" value="ECO:0007669"/>
    <property type="project" value="TreeGrafter"/>
</dbReference>
<accession>A0A2D0SXG9</accession>
<reference evidence="8" key="2">
    <citation type="submission" date="2025-08" db="UniProtKB">
        <authorList>
            <consortium name="RefSeq"/>
        </authorList>
    </citation>
    <scope>IDENTIFICATION</scope>
    <source>
        <tissue evidence="8">Blood</tissue>
    </source>
</reference>
<dbReference type="OrthoDB" id="424974at2759"/>
<evidence type="ECO:0000313" key="7">
    <source>
        <dbReference type="Proteomes" id="UP000221080"/>
    </source>
</evidence>
<dbReference type="AlphaFoldDB" id="A0A2D0SXG9"/>